<sequence length="55" mass="6264">MSIRRSRHALSLLFPIPRLPSPVSRFQGEWTVGLSFTWIGEMHSILELQLANSIS</sequence>
<evidence type="ECO:0000313" key="2">
    <source>
        <dbReference type="Proteomes" id="UP001322277"/>
    </source>
</evidence>
<reference evidence="2" key="1">
    <citation type="journal article" date="2023" name="bioRxiv">
        <title>Complete genome of the Medicago anthracnose fungus, Colletotrichum destructivum, reveals a mini-chromosome-like region within a core chromosome.</title>
        <authorList>
            <person name="Lapalu N."/>
            <person name="Simon A."/>
            <person name="Lu A."/>
            <person name="Plaumann P.-L."/>
            <person name="Amselem J."/>
            <person name="Pigne S."/>
            <person name="Auger A."/>
            <person name="Koch C."/>
            <person name="Dallery J.-F."/>
            <person name="O'Connell R.J."/>
        </authorList>
    </citation>
    <scope>NUCLEOTIDE SEQUENCE [LARGE SCALE GENOMIC DNA]</scope>
    <source>
        <strain evidence="2">CBS 520.97</strain>
    </source>
</reference>
<keyword evidence="2" id="KW-1185">Reference proteome</keyword>
<dbReference type="RefSeq" id="XP_062786826.1">
    <property type="nucleotide sequence ID" value="XM_062930775.1"/>
</dbReference>
<dbReference type="EMBL" id="CP137314">
    <property type="protein sequence ID" value="WQF89605.1"/>
    <property type="molecule type" value="Genomic_DNA"/>
</dbReference>
<accession>A0AAX4J2E4</accession>
<dbReference type="AlphaFoldDB" id="A0AAX4J2E4"/>
<dbReference type="GeneID" id="87951119"/>
<proteinExistence type="predicted"/>
<dbReference type="Proteomes" id="UP001322277">
    <property type="component" value="Chromosome 10"/>
</dbReference>
<gene>
    <name evidence="1" type="ORF">CDEST_14619</name>
</gene>
<name>A0AAX4J2E4_9PEZI</name>
<protein>
    <submittedName>
        <fullName evidence="1">Uncharacterized protein</fullName>
    </submittedName>
</protein>
<dbReference type="KEGG" id="cdet:87951119"/>
<evidence type="ECO:0000313" key="1">
    <source>
        <dbReference type="EMBL" id="WQF89605.1"/>
    </source>
</evidence>
<organism evidence="1 2">
    <name type="scientific">Colletotrichum destructivum</name>
    <dbReference type="NCBI Taxonomy" id="34406"/>
    <lineage>
        <taxon>Eukaryota</taxon>
        <taxon>Fungi</taxon>
        <taxon>Dikarya</taxon>
        <taxon>Ascomycota</taxon>
        <taxon>Pezizomycotina</taxon>
        <taxon>Sordariomycetes</taxon>
        <taxon>Hypocreomycetidae</taxon>
        <taxon>Glomerellales</taxon>
        <taxon>Glomerellaceae</taxon>
        <taxon>Colletotrichum</taxon>
        <taxon>Colletotrichum destructivum species complex</taxon>
    </lineage>
</organism>